<keyword evidence="3" id="KW-1185">Reference proteome</keyword>
<sequence length="87" mass="9827">MPFSSILTNISHIASSHTTTTTITTLTTVLFHQLPSLRWRRSARQKHIYSSSSRAVDERQRPGSRGNAGVRNCLRAAVAMTTMRTWR</sequence>
<gene>
    <name evidence="2" type="ORF">E2C01_054629</name>
</gene>
<evidence type="ECO:0000313" key="3">
    <source>
        <dbReference type="Proteomes" id="UP000324222"/>
    </source>
</evidence>
<dbReference type="EMBL" id="VSRR010017672">
    <property type="protein sequence ID" value="MPC60577.1"/>
    <property type="molecule type" value="Genomic_DNA"/>
</dbReference>
<protein>
    <submittedName>
        <fullName evidence="2">Uncharacterized protein</fullName>
    </submittedName>
</protein>
<evidence type="ECO:0000313" key="2">
    <source>
        <dbReference type="EMBL" id="MPC60577.1"/>
    </source>
</evidence>
<dbReference type="Proteomes" id="UP000324222">
    <property type="component" value="Unassembled WGS sequence"/>
</dbReference>
<reference evidence="2 3" key="1">
    <citation type="submission" date="2019-05" db="EMBL/GenBank/DDBJ databases">
        <title>Another draft genome of Portunus trituberculatus and its Hox gene families provides insights of decapod evolution.</title>
        <authorList>
            <person name="Jeong J.-H."/>
            <person name="Song I."/>
            <person name="Kim S."/>
            <person name="Choi T."/>
            <person name="Kim D."/>
            <person name="Ryu S."/>
            <person name="Kim W."/>
        </authorList>
    </citation>
    <scope>NUCLEOTIDE SEQUENCE [LARGE SCALE GENOMIC DNA]</scope>
    <source>
        <tissue evidence="2">Muscle</tissue>
    </source>
</reference>
<dbReference type="AlphaFoldDB" id="A0A5B7GTQ6"/>
<comment type="caution">
    <text evidence="2">The sequence shown here is derived from an EMBL/GenBank/DDBJ whole genome shotgun (WGS) entry which is preliminary data.</text>
</comment>
<organism evidence="2 3">
    <name type="scientific">Portunus trituberculatus</name>
    <name type="common">Swimming crab</name>
    <name type="synonym">Neptunus trituberculatus</name>
    <dbReference type="NCBI Taxonomy" id="210409"/>
    <lineage>
        <taxon>Eukaryota</taxon>
        <taxon>Metazoa</taxon>
        <taxon>Ecdysozoa</taxon>
        <taxon>Arthropoda</taxon>
        <taxon>Crustacea</taxon>
        <taxon>Multicrustacea</taxon>
        <taxon>Malacostraca</taxon>
        <taxon>Eumalacostraca</taxon>
        <taxon>Eucarida</taxon>
        <taxon>Decapoda</taxon>
        <taxon>Pleocyemata</taxon>
        <taxon>Brachyura</taxon>
        <taxon>Eubrachyura</taxon>
        <taxon>Portunoidea</taxon>
        <taxon>Portunidae</taxon>
        <taxon>Portuninae</taxon>
        <taxon>Portunus</taxon>
    </lineage>
</organism>
<evidence type="ECO:0000256" key="1">
    <source>
        <dbReference type="SAM" id="MobiDB-lite"/>
    </source>
</evidence>
<name>A0A5B7GTQ6_PORTR</name>
<feature type="region of interest" description="Disordered" evidence="1">
    <location>
        <begin position="47"/>
        <end position="69"/>
    </location>
</feature>
<accession>A0A5B7GTQ6</accession>
<proteinExistence type="predicted"/>